<organism evidence="1 2">
    <name type="scientific">Hyalomma asiaticum</name>
    <name type="common">Tick</name>
    <dbReference type="NCBI Taxonomy" id="266040"/>
    <lineage>
        <taxon>Eukaryota</taxon>
        <taxon>Metazoa</taxon>
        <taxon>Ecdysozoa</taxon>
        <taxon>Arthropoda</taxon>
        <taxon>Chelicerata</taxon>
        <taxon>Arachnida</taxon>
        <taxon>Acari</taxon>
        <taxon>Parasitiformes</taxon>
        <taxon>Ixodida</taxon>
        <taxon>Ixodoidea</taxon>
        <taxon>Ixodidae</taxon>
        <taxon>Hyalomminae</taxon>
        <taxon>Hyalomma</taxon>
    </lineage>
</organism>
<proteinExistence type="predicted"/>
<keyword evidence="2" id="KW-1185">Reference proteome</keyword>
<name>A0ACB7RM32_HYAAI</name>
<accession>A0ACB7RM32</accession>
<evidence type="ECO:0000313" key="1">
    <source>
        <dbReference type="EMBL" id="KAH6921579.1"/>
    </source>
</evidence>
<comment type="caution">
    <text evidence="1">The sequence shown here is derived from an EMBL/GenBank/DDBJ whole genome shotgun (WGS) entry which is preliminary data.</text>
</comment>
<evidence type="ECO:0000313" key="2">
    <source>
        <dbReference type="Proteomes" id="UP000821845"/>
    </source>
</evidence>
<dbReference type="Proteomes" id="UP000821845">
    <property type="component" value="Chromosome 9"/>
</dbReference>
<protein>
    <submittedName>
        <fullName evidence="1">Uncharacterized protein</fullName>
    </submittedName>
</protein>
<gene>
    <name evidence="1" type="ORF">HPB50_002473</name>
</gene>
<dbReference type="EMBL" id="CM023489">
    <property type="protein sequence ID" value="KAH6921579.1"/>
    <property type="molecule type" value="Genomic_DNA"/>
</dbReference>
<sequence>MEWTLSMVKREDMPSMLILGEGDKKDTVLAHNNDSHLNTSVKSEQLQCVRVKEEPIEDVSFSEEQDCSKVEQPLLKCKKEAEWNCGTPDDGKDTGTVASVTRPEGRLQRAGKSRVHNKRRVSAVGDGKFVTRAHRVPADKEASELARCSKPTEGTTSLLKLKRPFRCEQDGLSDTPTAVVTQHPPAPPRLEGSDTAATRKSSGVGSPGGEKSHSCHLCPATLTTPHGLKGHLNRHMGFKPYKCGECSYSSAAKQALEGHIRHRHSGERPFKCDICDMAYATQSILTVHRRTHTGEKPYACRLCPMTFADCSARRKHALSIHSTVKPYTCKYCGKSFTLLDYLKRHEPVHTGDTPHLCHLCPTRFTRRSSLAVHITKARCSCGLARPDLTMGHRWSSSCKRPMFISRDQREFWSNRWKTGDTPWQTQGIHRLLEQHQELVLAGKQNARVFIPLCGKAHELLWFYSRAHNVIGVEYVEKSASEFFAESGLPFEETTCHVLKCKVFRTLDHRLQIFVCSIFEFNSELLVDRRATRAFALFASSHARKVAMERAVASPYTT</sequence>
<reference evidence="1" key="1">
    <citation type="submission" date="2020-05" db="EMBL/GenBank/DDBJ databases">
        <title>Large-scale comparative analyses of tick genomes elucidate their genetic diversity and vector capacities.</title>
        <authorList>
            <person name="Jia N."/>
            <person name="Wang J."/>
            <person name="Shi W."/>
            <person name="Du L."/>
            <person name="Sun Y."/>
            <person name="Zhan W."/>
            <person name="Jiang J."/>
            <person name="Wang Q."/>
            <person name="Zhang B."/>
            <person name="Ji P."/>
            <person name="Sakyi L.B."/>
            <person name="Cui X."/>
            <person name="Yuan T."/>
            <person name="Jiang B."/>
            <person name="Yang W."/>
            <person name="Lam T.T.-Y."/>
            <person name="Chang Q."/>
            <person name="Ding S."/>
            <person name="Wang X."/>
            <person name="Zhu J."/>
            <person name="Ruan X."/>
            <person name="Zhao L."/>
            <person name="Wei J."/>
            <person name="Que T."/>
            <person name="Du C."/>
            <person name="Cheng J."/>
            <person name="Dai P."/>
            <person name="Han X."/>
            <person name="Huang E."/>
            <person name="Gao Y."/>
            <person name="Liu J."/>
            <person name="Shao H."/>
            <person name="Ye R."/>
            <person name="Li L."/>
            <person name="Wei W."/>
            <person name="Wang X."/>
            <person name="Wang C."/>
            <person name="Yang T."/>
            <person name="Huo Q."/>
            <person name="Li W."/>
            <person name="Guo W."/>
            <person name="Chen H."/>
            <person name="Zhou L."/>
            <person name="Ni X."/>
            <person name="Tian J."/>
            <person name="Zhou Y."/>
            <person name="Sheng Y."/>
            <person name="Liu T."/>
            <person name="Pan Y."/>
            <person name="Xia L."/>
            <person name="Li J."/>
            <person name="Zhao F."/>
            <person name="Cao W."/>
        </authorList>
    </citation>
    <scope>NUCLEOTIDE SEQUENCE</scope>
    <source>
        <strain evidence="1">Hyas-2018</strain>
    </source>
</reference>